<dbReference type="Gene3D" id="1.25.40.10">
    <property type="entry name" value="Tetratricopeptide repeat domain"/>
    <property type="match status" value="1"/>
</dbReference>
<keyword evidence="2" id="KW-0732">Signal</keyword>
<dbReference type="PROSITE" id="PS50005">
    <property type="entry name" value="TPR"/>
    <property type="match status" value="1"/>
</dbReference>
<sequence length="185" mass="20209">MNIKAIVSGTVTGAMIAAFSPLPLFAAGSDDSSSPTTTNTTKECKNGKVWSDNKNRCVNPENSSLDVDTLYGAVRELSHAGRFEDAQRVLAAMPDQADDRVMTYWGFTTRKMGQVELGMEYYSKALALNPDNLLARSYMGQAHVEAGDLVLARAQLLEIRKRGGTDTWAETSLEEAIRTGNTYTF</sequence>
<dbReference type="Pfam" id="PF14559">
    <property type="entry name" value="TPR_19"/>
    <property type="match status" value="1"/>
</dbReference>
<gene>
    <name evidence="3" type="ORF">CLV88_10185</name>
</gene>
<dbReference type="InterPro" id="IPR019734">
    <property type="entry name" value="TPR_rpt"/>
</dbReference>
<dbReference type="AlphaFoldDB" id="A0A2P8FIX6"/>
<dbReference type="SUPFAM" id="SSF48452">
    <property type="entry name" value="TPR-like"/>
    <property type="match status" value="1"/>
</dbReference>
<protein>
    <submittedName>
        <fullName evidence="3">Uncharacterized protein</fullName>
    </submittedName>
</protein>
<dbReference type="InterPro" id="IPR011990">
    <property type="entry name" value="TPR-like_helical_dom_sf"/>
</dbReference>
<keyword evidence="4" id="KW-1185">Reference proteome</keyword>
<feature type="signal peptide" evidence="2">
    <location>
        <begin position="1"/>
        <end position="26"/>
    </location>
</feature>
<comment type="caution">
    <text evidence="3">The sequence shown here is derived from an EMBL/GenBank/DDBJ whole genome shotgun (WGS) entry which is preliminary data.</text>
</comment>
<dbReference type="RefSeq" id="WP_243403522.1">
    <property type="nucleotide sequence ID" value="NZ_PYGJ01000001.1"/>
</dbReference>
<evidence type="ECO:0000256" key="2">
    <source>
        <dbReference type="SAM" id="SignalP"/>
    </source>
</evidence>
<proteinExistence type="predicted"/>
<evidence type="ECO:0000313" key="3">
    <source>
        <dbReference type="EMBL" id="PSL21661.1"/>
    </source>
</evidence>
<organism evidence="3 4">
    <name type="scientific">Shimia abyssi</name>
    <dbReference type="NCBI Taxonomy" id="1662395"/>
    <lineage>
        <taxon>Bacteria</taxon>
        <taxon>Pseudomonadati</taxon>
        <taxon>Pseudomonadota</taxon>
        <taxon>Alphaproteobacteria</taxon>
        <taxon>Rhodobacterales</taxon>
        <taxon>Roseobacteraceae</taxon>
    </lineage>
</organism>
<name>A0A2P8FIX6_9RHOB</name>
<feature type="repeat" description="TPR" evidence="1">
    <location>
        <begin position="99"/>
        <end position="132"/>
    </location>
</feature>
<dbReference type="EMBL" id="PYGJ01000001">
    <property type="protein sequence ID" value="PSL21661.1"/>
    <property type="molecule type" value="Genomic_DNA"/>
</dbReference>
<reference evidence="3 4" key="1">
    <citation type="submission" date="2018-03" db="EMBL/GenBank/DDBJ databases">
        <title>Genomic Encyclopedia of Archaeal and Bacterial Type Strains, Phase II (KMG-II): from individual species to whole genera.</title>
        <authorList>
            <person name="Goeker M."/>
        </authorList>
    </citation>
    <scope>NUCLEOTIDE SEQUENCE [LARGE SCALE GENOMIC DNA]</scope>
    <source>
        <strain evidence="3 4">DSM 100673</strain>
    </source>
</reference>
<evidence type="ECO:0000256" key="1">
    <source>
        <dbReference type="PROSITE-ProRule" id="PRU00339"/>
    </source>
</evidence>
<accession>A0A2P8FIX6</accession>
<dbReference type="Proteomes" id="UP000240418">
    <property type="component" value="Unassembled WGS sequence"/>
</dbReference>
<keyword evidence="1" id="KW-0802">TPR repeat</keyword>
<evidence type="ECO:0000313" key="4">
    <source>
        <dbReference type="Proteomes" id="UP000240418"/>
    </source>
</evidence>
<feature type="chain" id="PRO_5015132866" evidence="2">
    <location>
        <begin position="27"/>
        <end position="185"/>
    </location>
</feature>